<accession>A0A9D1LI67</accession>
<name>A0A9D1LI67_9FIRM</name>
<feature type="transmembrane region" description="Helical" evidence="1">
    <location>
        <begin position="57"/>
        <end position="80"/>
    </location>
</feature>
<organism evidence="2 3">
    <name type="scientific">Candidatus Egerieicola faecale</name>
    <dbReference type="NCBI Taxonomy" id="2840774"/>
    <lineage>
        <taxon>Bacteria</taxon>
        <taxon>Bacillati</taxon>
        <taxon>Bacillota</taxon>
        <taxon>Clostridia</taxon>
        <taxon>Eubacteriales</taxon>
        <taxon>Oscillospiraceae</taxon>
        <taxon>Oscillospiraceae incertae sedis</taxon>
        <taxon>Candidatus Egerieicola</taxon>
    </lineage>
</organism>
<keyword evidence="1" id="KW-0472">Membrane</keyword>
<feature type="transmembrane region" description="Helical" evidence="1">
    <location>
        <begin position="6"/>
        <end position="22"/>
    </location>
</feature>
<keyword evidence="1" id="KW-1133">Transmembrane helix</keyword>
<keyword evidence="1" id="KW-0812">Transmembrane</keyword>
<evidence type="ECO:0000313" key="2">
    <source>
        <dbReference type="EMBL" id="HIU41563.1"/>
    </source>
</evidence>
<protein>
    <recommendedName>
        <fullName evidence="4">SigmaK-factor processing regulatory protein BofA</fullName>
    </recommendedName>
</protein>
<feature type="transmembrane region" description="Helical" evidence="1">
    <location>
        <begin position="31"/>
        <end position="51"/>
    </location>
</feature>
<reference evidence="2" key="2">
    <citation type="journal article" date="2021" name="PeerJ">
        <title>Extensive microbial diversity within the chicken gut microbiome revealed by metagenomics and culture.</title>
        <authorList>
            <person name="Gilroy R."/>
            <person name="Ravi A."/>
            <person name="Getino M."/>
            <person name="Pursley I."/>
            <person name="Horton D.L."/>
            <person name="Alikhan N.F."/>
            <person name="Baker D."/>
            <person name="Gharbi K."/>
            <person name="Hall N."/>
            <person name="Watson M."/>
            <person name="Adriaenssens E.M."/>
            <person name="Foster-Nyarko E."/>
            <person name="Jarju S."/>
            <person name="Secka A."/>
            <person name="Antonio M."/>
            <person name="Oren A."/>
            <person name="Chaudhuri R.R."/>
            <person name="La Ragione R."/>
            <person name="Hildebrand F."/>
            <person name="Pallen M.J."/>
        </authorList>
    </citation>
    <scope>NUCLEOTIDE SEQUENCE</scope>
    <source>
        <strain evidence="2">4509</strain>
    </source>
</reference>
<dbReference type="Proteomes" id="UP000824082">
    <property type="component" value="Unassembled WGS sequence"/>
</dbReference>
<dbReference type="AlphaFoldDB" id="A0A9D1LI67"/>
<evidence type="ECO:0000256" key="1">
    <source>
        <dbReference type="SAM" id="Phobius"/>
    </source>
</evidence>
<sequence length="81" mass="8807">MYYDWIIFGAAGVCWLIQLFYCKTRHLGGKGLLFSLLAGSGILALLGWLHMGLAFNAVNLAVSLGLGIPGLIILLLFSVFY</sequence>
<proteinExistence type="predicted"/>
<evidence type="ECO:0000313" key="3">
    <source>
        <dbReference type="Proteomes" id="UP000824082"/>
    </source>
</evidence>
<comment type="caution">
    <text evidence="2">The sequence shown here is derived from an EMBL/GenBank/DDBJ whole genome shotgun (WGS) entry which is preliminary data.</text>
</comment>
<evidence type="ECO:0008006" key="4">
    <source>
        <dbReference type="Google" id="ProtNLM"/>
    </source>
</evidence>
<reference evidence="2" key="1">
    <citation type="submission" date="2020-10" db="EMBL/GenBank/DDBJ databases">
        <authorList>
            <person name="Gilroy R."/>
        </authorList>
    </citation>
    <scope>NUCLEOTIDE SEQUENCE</scope>
    <source>
        <strain evidence="2">4509</strain>
    </source>
</reference>
<dbReference type="EMBL" id="DVMX01000061">
    <property type="protein sequence ID" value="HIU41563.1"/>
    <property type="molecule type" value="Genomic_DNA"/>
</dbReference>
<gene>
    <name evidence="2" type="ORF">IAD19_03330</name>
</gene>